<gene>
    <name evidence="1" type="ORF">CCACVL1_19198</name>
</gene>
<accession>A0A1R3HHX4</accession>
<sequence>MGGARMRLEPCWRLGRNSALMPRVQHHEGWSPEAQRPGE</sequence>
<evidence type="ECO:0000313" key="2">
    <source>
        <dbReference type="Proteomes" id="UP000188268"/>
    </source>
</evidence>
<dbReference type="AlphaFoldDB" id="A0A1R3HHX4"/>
<proteinExistence type="predicted"/>
<keyword evidence="2" id="KW-1185">Reference proteome</keyword>
<comment type="caution">
    <text evidence="1">The sequence shown here is derived from an EMBL/GenBank/DDBJ whole genome shotgun (WGS) entry which is preliminary data.</text>
</comment>
<name>A0A1R3HHX4_COCAP</name>
<dbReference type="Proteomes" id="UP000188268">
    <property type="component" value="Unassembled WGS sequence"/>
</dbReference>
<evidence type="ECO:0000313" key="1">
    <source>
        <dbReference type="EMBL" id="OMO69929.1"/>
    </source>
</evidence>
<reference evidence="1 2" key="1">
    <citation type="submission" date="2013-09" db="EMBL/GenBank/DDBJ databases">
        <title>Corchorus capsularis genome sequencing.</title>
        <authorList>
            <person name="Alam M."/>
            <person name="Haque M.S."/>
            <person name="Islam M.S."/>
            <person name="Emdad E.M."/>
            <person name="Islam M.M."/>
            <person name="Ahmed B."/>
            <person name="Halim A."/>
            <person name="Hossen Q.M.M."/>
            <person name="Hossain M.Z."/>
            <person name="Ahmed R."/>
            <person name="Khan M.M."/>
            <person name="Islam R."/>
            <person name="Rashid M.M."/>
            <person name="Khan S.A."/>
            <person name="Rahman M.S."/>
            <person name="Alam M."/>
        </authorList>
    </citation>
    <scope>NUCLEOTIDE SEQUENCE [LARGE SCALE GENOMIC DNA]</scope>
    <source>
        <strain evidence="2">cv. CVL-1</strain>
        <tissue evidence="1">Whole seedling</tissue>
    </source>
</reference>
<dbReference type="Gramene" id="OMO69929">
    <property type="protein sequence ID" value="OMO69929"/>
    <property type="gene ID" value="CCACVL1_19198"/>
</dbReference>
<organism evidence="1 2">
    <name type="scientific">Corchorus capsularis</name>
    <name type="common">Jute</name>
    <dbReference type="NCBI Taxonomy" id="210143"/>
    <lineage>
        <taxon>Eukaryota</taxon>
        <taxon>Viridiplantae</taxon>
        <taxon>Streptophyta</taxon>
        <taxon>Embryophyta</taxon>
        <taxon>Tracheophyta</taxon>
        <taxon>Spermatophyta</taxon>
        <taxon>Magnoliopsida</taxon>
        <taxon>eudicotyledons</taxon>
        <taxon>Gunneridae</taxon>
        <taxon>Pentapetalae</taxon>
        <taxon>rosids</taxon>
        <taxon>malvids</taxon>
        <taxon>Malvales</taxon>
        <taxon>Malvaceae</taxon>
        <taxon>Grewioideae</taxon>
        <taxon>Apeibeae</taxon>
        <taxon>Corchorus</taxon>
    </lineage>
</organism>
<protein>
    <submittedName>
        <fullName evidence="1">Uncharacterized protein</fullName>
    </submittedName>
</protein>
<dbReference type="EMBL" id="AWWV01011913">
    <property type="protein sequence ID" value="OMO69929.1"/>
    <property type="molecule type" value="Genomic_DNA"/>
</dbReference>